<evidence type="ECO:0000313" key="3">
    <source>
        <dbReference type="Proteomes" id="UP000481517"/>
    </source>
</evidence>
<keyword evidence="1" id="KW-0732">Signal</keyword>
<proteinExistence type="predicted"/>
<accession>A0A6S6WP90</accession>
<organism evidence="2 3">
    <name type="scientific">Pseudidiomarina piscicola</name>
    <dbReference type="NCBI Taxonomy" id="2614830"/>
    <lineage>
        <taxon>Bacteria</taxon>
        <taxon>Pseudomonadati</taxon>
        <taxon>Pseudomonadota</taxon>
        <taxon>Gammaproteobacteria</taxon>
        <taxon>Alteromonadales</taxon>
        <taxon>Idiomarinaceae</taxon>
        <taxon>Pseudidiomarina</taxon>
    </lineage>
</organism>
<evidence type="ECO:0000256" key="1">
    <source>
        <dbReference type="SAM" id="SignalP"/>
    </source>
</evidence>
<name>A0A6S6WP90_9GAMM</name>
<reference evidence="2 3" key="1">
    <citation type="submission" date="2020-02" db="EMBL/GenBank/DDBJ databases">
        <authorList>
            <person name="Rodrigo-Torres L."/>
            <person name="Arahal R. D."/>
            <person name="Lucena T."/>
        </authorList>
    </citation>
    <scope>NUCLEOTIDE SEQUENCE [LARGE SCALE GENOMIC DNA]</scope>
    <source>
        <strain evidence="2 3">CECT 9734</strain>
    </source>
</reference>
<sequence>MRILGLTLAVLVAASSVTAFAQVGGSSQNHDNRVEAVLDNLDMNYEIDSDGDFKMIIEFDDDRSQVVFVSSATYELNDLEIREVWSVGHISENRLSAVVANRLLEESSEVILGGWEVQDWGGEQVAVFRAKMSANVSGDALYSAISAVSQTADEMEKALVGTDEL</sequence>
<feature type="chain" id="PRO_5028865730" description="YbjN domain-containing protein" evidence="1">
    <location>
        <begin position="22"/>
        <end position="165"/>
    </location>
</feature>
<dbReference type="AlphaFoldDB" id="A0A6S6WP90"/>
<dbReference type="EMBL" id="CADCXY010000004">
    <property type="protein sequence ID" value="CAB0151457.1"/>
    <property type="molecule type" value="Genomic_DNA"/>
</dbReference>
<protein>
    <recommendedName>
        <fullName evidence="4">YbjN domain-containing protein</fullName>
    </recommendedName>
</protein>
<keyword evidence="3" id="KW-1185">Reference proteome</keyword>
<dbReference type="Proteomes" id="UP000481517">
    <property type="component" value="Unassembled WGS sequence"/>
</dbReference>
<evidence type="ECO:0008006" key="4">
    <source>
        <dbReference type="Google" id="ProtNLM"/>
    </source>
</evidence>
<evidence type="ECO:0000313" key="2">
    <source>
        <dbReference type="EMBL" id="CAB0151457.1"/>
    </source>
</evidence>
<feature type="signal peptide" evidence="1">
    <location>
        <begin position="1"/>
        <end position="21"/>
    </location>
</feature>
<dbReference type="RefSeq" id="WP_173920832.1">
    <property type="nucleotide sequence ID" value="NZ_CADCXY010000004.1"/>
</dbReference>
<gene>
    <name evidence="2" type="ORF">PSI9734_01844</name>
</gene>